<dbReference type="EMBL" id="SAXU01000001">
    <property type="protein sequence ID" value="TXJ20970.1"/>
    <property type="molecule type" value="Genomic_DNA"/>
</dbReference>
<accession>A0A5C8D6X3</accession>
<keyword evidence="1" id="KW-0812">Transmembrane</keyword>
<keyword evidence="1" id="KW-1133">Transmembrane helix</keyword>
<evidence type="ECO:0000313" key="5">
    <source>
        <dbReference type="Proteomes" id="UP000325002"/>
    </source>
</evidence>
<gene>
    <name evidence="2" type="ORF">EPJ79_07520</name>
    <name evidence="3" type="ORF">EPJ81_12020</name>
</gene>
<evidence type="ECO:0000256" key="1">
    <source>
        <dbReference type="SAM" id="Phobius"/>
    </source>
</evidence>
<comment type="caution">
    <text evidence="2">The sequence shown here is derived from an EMBL/GenBank/DDBJ whole genome shotgun (WGS) entry which is preliminary data.</text>
</comment>
<reference evidence="4 5" key="1">
    <citation type="journal article" date="1992" name="Lakartidningen">
        <title>[Penicillin V and not amoxicillin is the first choice preparation in acute otitis].</title>
        <authorList>
            <person name="Kamme C."/>
            <person name="Lundgren K."/>
            <person name="Prellner K."/>
        </authorList>
    </citation>
    <scope>NUCLEOTIDE SEQUENCE [LARGE SCALE GENOMIC DNA]</scope>
    <source>
        <strain evidence="2 4">513A</strain>
        <strain evidence="3 5">PC3997IV</strain>
    </source>
</reference>
<dbReference type="EMBL" id="SAYD01000022">
    <property type="protein sequence ID" value="TXJ35750.1"/>
    <property type="molecule type" value="Genomic_DNA"/>
</dbReference>
<protein>
    <submittedName>
        <fullName evidence="2">Uncharacterized protein</fullName>
    </submittedName>
</protein>
<sequence>MKFDLETLKTWIKENKKIDVIFFALLILLILQGIYLFFNSNPETIVSKLWEGNTLVFTILKTFILNGFLLVGIFMVRVYLFIIKKDK</sequence>
<dbReference type="AlphaFoldDB" id="A0A5C8D6X3"/>
<reference evidence="2" key="2">
    <citation type="submission" date="2019-01" db="EMBL/GenBank/DDBJ databases">
        <authorList>
            <person name="Thorell K."/>
        </authorList>
    </citation>
    <scope>NUCLEOTIDE SEQUENCE</scope>
    <source>
        <strain evidence="2">513A</strain>
        <strain evidence="3">PC3997IV</strain>
    </source>
</reference>
<dbReference type="Proteomes" id="UP000325002">
    <property type="component" value="Unassembled WGS sequence"/>
</dbReference>
<dbReference type="Proteomes" id="UP000324638">
    <property type="component" value="Unassembled WGS sequence"/>
</dbReference>
<organism evidence="2 4">
    <name type="scientific">Brachyspira aalborgi</name>
    <dbReference type="NCBI Taxonomy" id="29522"/>
    <lineage>
        <taxon>Bacteria</taxon>
        <taxon>Pseudomonadati</taxon>
        <taxon>Spirochaetota</taxon>
        <taxon>Spirochaetia</taxon>
        <taxon>Brachyspirales</taxon>
        <taxon>Brachyspiraceae</taxon>
        <taxon>Brachyspira</taxon>
    </lineage>
</organism>
<evidence type="ECO:0000313" key="3">
    <source>
        <dbReference type="EMBL" id="TXJ35750.1"/>
    </source>
</evidence>
<evidence type="ECO:0000313" key="2">
    <source>
        <dbReference type="EMBL" id="TXJ20970.1"/>
    </source>
</evidence>
<dbReference type="RefSeq" id="WP_147547494.1">
    <property type="nucleotide sequence ID" value="NZ_SAXU01000001.1"/>
</dbReference>
<feature type="transmembrane region" description="Helical" evidence="1">
    <location>
        <begin position="58"/>
        <end position="82"/>
    </location>
</feature>
<proteinExistence type="predicted"/>
<name>A0A5C8D6X3_9SPIR</name>
<feature type="transmembrane region" description="Helical" evidence="1">
    <location>
        <begin position="20"/>
        <end position="38"/>
    </location>
</feature>
<keyword evidence="1" id="KW-0472">Membrane</keyword>
<evidence type="ECO:0000313" key="4">
    <source>
        <dbReference type="Proteomes" id="UP000324638"/>
    </source>
</evidence>